<organism evidence="1 2">
    <name type="scientific">Geofilum rubicundum JCM 15548</name>
    <dbReference type="NCBI Taxonomy" id="1236989"/>
    <lineage>
        <taxon>Bacteria</taxon>
        <taxon>Pseudomonadati</taxon>
        <taxon>Bacteroidota</taxon>
        <taxon>Bacteroidia</taxon>
        <taxon>Marinilabiliales</taxon>
        <taxon>Marinilabiliaceae</taxon>
        <taxon>Geofilum</taxon>
    </lineage>
</organism>
<dbReference type="STRING" id="1236989.JCM15548_1636"/>
<reference evidence="1 2" key="1">
    <citation type="journal article" date="2015" name="Microbes Environ.">
        <title>Distribution and evolution of nitrogen fixation genes in the phylum bacteroidetes.</title>
        <authorList>
            <person name="Inoue J."/>
            <person name="Oshima K."/>
            <person name="Suda W."/>
            <person name="Sakamoto M."/>
            <person name="Iino T."/>
            <person name="Noda S."/>
            <person name="Hongoh Y."/>
            <person name="Hattori M."/>
            <person name="Ohkuma M."/>
        </authorList>
    </citation>
    <scope>NUCLEOTIDE SEQUENCE [LARGE SCALE GENOMIC DNA]</scope>
    <source>
        <strain evidence="1">JCM 15548</strain>
    </source>
</reference>
<dbReference type="RefSeq" id="WP_062122330.1">
    <property type="nucleotide sequence ID" value="NZ_BAZW01000003.1"/>
</dbReference>
<sequence>MIKTCQLHIEGEGTENAILQEAPCSVKYKRRFVLKNATGVITELNAVVEFDAPIVSWRNHDYTWVDASRQRMAHFHSPKALLLKNGHKVVAGETHGLWVFDPKHPKRLKWVMADSWLTPLFRYDEKDVMHFTQPDLILENPLTFTFLFTTGKIPEFSRSRIPFSAILNFSDHCDFDSLELMERQRALFKKCQVRISKGAFLFHFSKRAFNVSLERQGDELQRWEADGHELCYHSLSQSIRPENQWQKDFEAFENDGPRWPTWIDHAFQPYNLTKMASSGYKVADWAHRMHRAGVRYLWNYLDGGHSGRGVINQLDVGQFSLRTYIRTALKIKSLASLTGLLRTYILYFSDEQAKKSYSQLVNNLRRKLWKKGPGGMWGLARGLAFLGGRLFSLLVDSVKKEVLPAWQKYGTTFFSAHLGGSRFWFFQTVEVHDFISTFSAENLKLLTESSGICLAHTYFADDDPQKPGRVFLNKRGGWMPGIEDTFQRIGDAAEKGELWLASVAEIAEFFDSFQYLRFDVDERGNIHPIVEKGGQDLVVRYVE</sequence>
<evidence type="ECO:0000313" key="1">
    <source>
        <dbReference type="EMBL" id="GAO28530.1"/>
    </source>
</evidence>
<dbReference type="EMBL" id="BAZW01000003">
    <property type="protein sequence ID" value="GAO28530.1"/>
    <property type="molecule type" value="Genomic_DNA"/>
</dbReference>
<accession>A0A0E9LUJ7</accession>
<protein>
    <submittedName>
        <fullName evidence="1">Uncharacterized protein</fullName>
    </submittedName>
</protein>
<dbReference type="AlphaFoldDB" id="A0A0E9LUJ7"/>
<dbReference type="Proteomes" id="UP000032900">
    <property type="component" value="Unassembled WGS sequence"/>
</dbReference>
<evidence type="ECO:0000313" key="2">
    <source>
        <dbReference type="Proteomes" id="UP000032900"/>
    </source>
</evidence>
<name>A0A0E9LUJ7_9BACT</name>
<dbReference type="OrthoDB" id="1290266at2"/>
<keyword evidence="2" id="KW-1185">Reference proteome</keyword>
<comment type="caution">
    <text evidence="1">The sequence shown here is derived from an EMBL/GenBank/DDBJ whole genome shotgun (WGS) entry which is preliminary data.</text>
</comment>
<proteinExistence type="predicted"/>
<gene>
    <name evidence="1" type="ORF">JCM15548_1636</name>
</gene>